<evidence type="ECO:0000256" key="5">
    <source>
        <dbReference type="ARBA" id="ARBA00022801"/>
    </source>
</evidence>
<dbReference type="InterPro" id="IPR001932">
    <property type="entry name" value="PPM-type_phosphatase-like_dom"/>
</dbReference>
<evidence type="ECO:0000313" key="11">
    <source>
        <dbReference type="EMBL" id="KYP78756.1"/>
    </source>
</evidence>
<dbReference type="InterPro" id="IPR000222">
    <property type="entry name" value="PP2C_BS"/>
</dbReference>
<dbReference type="OMA" id="YHCILIN"/>
<dbReference type="Gene3D" id="3.60.40.10">
    <property type="entry name" value="PPM-type phosphatase domain"/>
    <property type="match status" value="1"/>
</dbReference>
<dbReference type="InterPro" id="IPR036457">
    <property type="entry name" value="PPM-type-like_dom_sf"/>
</dbReference>
<dbReference type="GO" id="GO:0046872">
    <property type="term" value="F:metal ion binding"/>
    <property type="evidence" value="ECO:0007669"/>
    <property type="project" value="UniProtKB-KW"/>
</dbReference>
<dbReference type="InterPro" id="IPR015655">
    <property type="entry name" value="PP2C"/>
</dbReference>
<evidence type="ECO:0000259" key="10">
    <source>
        <dbReference type="PROSITE" id="PS51746"/>
    </source>
</evidence>
<dbReference type="Pfam" id="PF00481">
    <property type="entry name" value="PP2C"/>
    <property type="match status" value="1"/>
</dbReference>
<keyword evidence="8" id="KW-0464">Manganese</keyword>
<sequence length="243" mass="26524">MFSCIASLVSSCLNSAPVISDDESSSSTSADPLLWCRDLERHSCGEVSFAVVQANDIIEDHSQVEIGTGALFVGVYDGHGGSEASSFIKEHLFHHLMSIAEDNGTITSEILRNAVSATEDDFMAHVDTSFITNPLIAKVGSCCLAGVIWKGTLHIANVGDSRAVIASTGRCNKIKAEQLSIEHNASRQDIREELRALHPQDPHIVVVNRGSWRVKGIIQVLFYNFTFRKCLLVVYVAFASFKK</sequence>
<feature type="domain" description="PPM-type phosphatase" evidence="10">
    <location>
        <begin position="46"/>
        <end position="243"/>
    </location>
</feature>
<dbReference type="EC" id="3.1.3.16" evidence="3"/>
<comment type="cofactor">
    <cofactor evidence="1">
        <name>Mn(2+)</name>
        <dbReference type="ChEBI" id="CHEBI:29035"/>
    </cofactor>
</comment>
<evidence type="ECO:0000256" key="7">
    <source>
        <dbReference type="ARBA" id="ARBA00022912"/>
    </source>
</evidence>
<evidence type="ECO:0000313" key="12">
    <source>
        <dbReference type="Proteomes" id="UP000075243"/>
    </source>
</evidence>
<proteinExistence type="inferred from homology"/>
<evidence type="ECO:0000256" key="6">
    <source>
        <dbReference type="ARBA" id="ARBA00022842"/>
    </source>
</evidence>
<evidence type="ECO:0000256" key="1">
    <source>
        <dbReference type="ARBA" id="ARBA00001936"/>
    </source>
</evidence>
<comment type="cofactor">
    <cofactor evidence="2">
        <name>Mg(2+)</name>
        <dbReference type="ChEBI" id="CHEBI:18420"/>
    </cofactor>
</comment>
<dbReference type="SMART" id="SM00332">
    <property type="entry name" value="PP2Cc"/>
    <property type="match status" value="1"/>
</dbReference>
<comment type="caution">
    <text evidence="11">The sequence shown here is derived from an EMBL/GenBank/DDBJ whole genome shotgun (WGS) entry which is preliminary data.</text>
</comment>
<dbReference type="GO" id="GO:0004722">
    <property type="term" value="F:protein serine/threonine phosphatase activity"/>
    <property type="evidence" value="ECO:0007669"/>
    <property type="project" value="UniProtKB-EC"/>
</dbReference>
<reference evidence="11" key="1">
    <citation type="journal article" date="2012" name="Nat. Biotechnol.">
        <title>Draft genome sequence of pigeonpea (Cajanus cajan), an orphan legume crop of resource-poor farmers.</title>
        <authorList>
            <person name="Varshney R.K."/>
            <person name="Chen W."/>
            <person name="Li Y."/>
            <person name="Bharti A.K."/>
            <person name="Saxena R.K."/>
            <person name="Schlueter J.A."/>
            <person name="Donoghue M.T."/>
            <person name="Azam S."/>
            <person name="Fan G."/>
            <person name="Whaley A.M."/>
            <person name="Farmer A.D."/>
            <person name="Sheridan J."/>
            <person name="Iwata A."/>
            <person name="Tuteja R."/>
            <person name="Penmetsa R.V."/>
            <person name="Wu W."/>
            <person name="Upadhyaya H.D."/>
            <person name="Yang S.P."/>
            <person name="Shah T."/>
            <person name="Saxena K.B."/>
            <person name="Michael T."/>
            <person name="McCombie W.R."/>
            <person name="Yang B."/>
            <person name="Zhang G."/>
            <person name="Yang H."/>
            <person name="Wang J."/>
            <person name="Spillane C."/>
            <person name="Cook D.R."/>
            <person name="May G.D."/>
            <person name="Xu X."/>
            <person name="Jackson S.A."/>
        </authorList>
    </citation>
    <scope>NUCLEOTIDE SEQUENCE [LARGE SCALE GENOMIC DNA]</scope>
</reference>
<dbReference type="AlphaFoldDB" id="A0A151UHH2"/>
<keyword evidence="4" id="KW-0479">Metal-binding</keyword>
<dbReference type="CDD" id="cd00143">
    <property type="entry name" value="PP2Cc"/>
    <property type="match status" value="1"/>
</dbReference>
<organism evidence="11 12">
    <name type="scientific">Cajanus cajan</name>
    <name type="common">Pigeon pea</name>
    <name type="synonym">Cajanus indicus</name>
    <dbReference type="NCBI Taxonomy" id="3821"/>
    <lineage>
        <taxon>Eukaryota</taxon>
        <taxon>Viridiplantae</taxon>
        <taxon>Streptophyta</taxon>
        <taxon>Embryophyta</taxon>
        <taxon>Tracheophyta</taxon>
        <taxon>Spermatophyta</taxon>
        <taxon>Magnoliopsida</taxon>
        <taxon>eudicotyledons</taxon>
        <taxon>Gunneridae</taxon>
        <taxon>Pentapetalae</taxon>
        <taxon>rosids</taxon>
        <taxon>fabids</taxon>
        <taxon>Fabales</taxon>
        <taxon>Fabaceae</taxon>
        <taxon>Papilionoideae</taxon>
        <taxon>50 kb inversion clade</taxon>
        <taxon>NPAAA clade</taxon>
        <taxon>indigoferoid/millettioid clade</taxon>
        <taxon>Phaseoleae</taxon>
        <taxon>Cajanus</taxon>
    </lineage>
</organism>
<evidence type="ECO:0000256" key="8">
    <source>
        <dbReference type="ARBA" id="ARBA00023211"/>
    </source>
</evidence>
<dbReference type="Gramene" id="C.cajan_47591.t">
    <property type="protein sequence ID" value="C.cajan_47591.t"/>
    <property type="gene ID" value="C.cajan_47591"/>
</dbReference>
<dbReference type="PROSITE" id="PS51746">
    <property type="entry name" value="PPM_2"/>
    <property type="match status" value="1"/>
</dbReference>
<dbReference type="EMBL" id="AGCT01059353">
    <property type="protein sequence ID" value="KYP78756.1"/>
    <property type="molecule type" value="Genomic_DNA"/>
</dbReference>
<dbReference type="PROSITE" id="PS01032">
    <property type="entry name" value="PPM_1"/>
    <property type="match status" value="1"/>
</dbReference>
<dbReference type="SUPFAM" id="SSF81606">
    <property type="entry name" value="PP2C-like"/>
    <property type="match status" value="1"/>
</dbReference>
<evidence type="ECO:0000256" key="2">
    <source>
        <dbReference type="ARBA" id="ARBA00001946"/>
    </source>
</evidence>
<evidence type="ECO:0000256" key="3">
    <source>
        <dbReference type="ARBA" id="ARBA00013081"/>
    </source>
</evidence>
<dbReference type="STRING" id="3821.A0A151UHH2"/>
<gene>
    <name evidence="11" type="ORF">KK1_049702</name>
</gene>
<evidence type="ECO:0000256" key="4">
    <source>
        <dbReference type="ARBA" id="ARBA00022723"/>
    </source>
</evidence>
<dbReference type="PANTHER" id="PTHR47992">
    <property type="entry name" value="PROTEIN PHOSPHATASE"/>
    <property type="match status" value="1"/>
</dbReference>
<comment type="similarity">
    <text evidence="9">Belongs to the PP2C family.</text>
</comment>
<keyword evidence="5 9" id="KW-0378">Hydrolase</keyword>
<name>A0A151UHH2_CAJCA</name>
<accession>A0A151UHH2</accession>
<keyword evidence="6" id="KW-0460">Magnesium</keyword>
<keyword evidence="7 9" id="KW-0904">Protein phosphatase</keyword>
<keyword evidence="12" id="KW-1185">Reference proteome</keyword>
<protein>
    <recommendedName>
        <fullName evidence="3">protein-serine/threonine phosphatase</fullName>
        <ecNumber evidence="3">3.1.3.16</ecNumber>
    </recommendedName>
</protein>
<evidence type="ECO:0000256" key="9">
    <source>
        <dbReference type="RuleBase" id="RU003465"/>
    </source>
</evidence>
<dbReference type="Proteomes" id="UP000075243">
    <property type="component" value="Unassembled WGS sequence"/>
</dbReference>